<evidence type="ECO:0000313" key="1">
    <source>
        <dbReference type="EMBL" id="GIY21062.1"/>
    </source>
</evidence>
<dbReference type="EMBL" id="BPLR01007961">
    <property type="protein sequence ID" value="GIY21062.1"/>
    <property type="molecule type" value="Genomic_DNA"/>
</dbReference>
<dbReference type="Proteomes" id="UP001054945">
    <property type="component" value="Unassembled WGS sequence"/>
</dbReference>
<sequence length="170" mass="19905">MIERPIYNQHHLEKKMLARKENGSKQQTQVVPFNQSILSLKPAFQCDEWDAKTRTCWLDRNIGDTVTFRLSFKNRTSNIPKVIWKKEHHIRGKTRQKSAHTSTSPNMEHCAWRQRTRDLGFVYPGETIMLNMDSFISLPLESMQYVWYLEKDSKSGSLPSNMKRSPSEGC</sequence>
<gene>
    <name evidence="1" type="primary">AVEN_168244_1</name>
    <name evidence="1" type="ORF">CEXT_46251</name>
</gene>
<organism evidence="1 2">
    <name type="scientific">Caerostris extrusa</name>
    <name type="common">Bark spider</name>
    <name type="synonym">Caerostris bankana</name>
    <dbReference type="NCBI Taxonomy" id="172846"/>
    <lineage>
        <taxon>Eukaryota</taxon>
        <taxon>Metazoa</taxon>
        <taxon>Ecdysozoa</taxon>
        <taxon>Arthropoda</taxon>
        <taxon>Chelicerata</taxon>
        <taxon>Arachnida</taxon>
        <taxon>Araneae</taxon>
        <taxon>Araneomorphae</taxon>
        <taxon>Entelegynae</taxon>
        <taxon>Araneoidea</taxon>
        <taxon>Araneidae</taxon>
        <taxon>Caerostris</taxon>
    </lineage>
</organism>
<proteinExistence type="predicted"/>
<comment type="caution">
    <text evidence="1">The sequence shown here is derived from an EMBL/GenBank/DDBJ whole genome shotgun (WGS) entry which is preliminary data.</text>
</comment>
<accession>A0AAV4RKP4</accession>
<protein>
    <submittedName>
        <fullName evidence="1">EGF-like domain-containing protein</fullName>
    </submittedName>
</protein>
<dbReference type="AlphaFoldDB" id="A0AAV4RKP4"/>
<keyword evidence="2" id="KW-1185">Reference proteome</keyword>
<evidence type="ECO:0000313" key="2">
    <source>
        <dbReference type="Proteomes" id="UP001054945"/>
    </source>
</evidence>
<reference evidence="1 2" key="1">
    <citation type="submission" date="2021-06" db="EMBL/GenBank/DDBJ databases">
        <title>Caerostris extrusa draft genome.</title>
        <authorList>
            <person name="Kono N."/>
            <person name="Arakawa K."/>
        </authorList>
    </citation>
    <scope>NUCLEOTIDE SEQUENCE [LARGE SCALE GENOMIC DNA]</scope>
</reference>
<name>A0AAV4RKP4_CAEEX</name>